<protein>
    <submittedName>
        <fullName evidence="1">Uncharacterized protein</fullName>
    </submittedName>
</protein>
<organism evidence="1 2">
    <name type="scientific">Lupinus albus</name>
    <name type="common">White lupine</name>
    <name type="synonym">Lupinus termis</name>
    <dbReference type="NCBI Taxonomy" id="3870"/>
    <lineage>
        <taxon>Eukaryota</taxon>
        <taxon>Viridiplantae</taxon>
        <taxon>Streptophyta</taxon>
        <taxon>Embryophyta</taxon>
        <taxon>Tracheophyta</taxon>
        <taxon>Spermatophyta</taxon>
        <taxon>Magnoliopsida</taxon>
        <taxon>eudicotyledons</taxon>
        <taxon>Gunneridae</taxon>
        <taxon>Pentapetalae</taxon>
        <taxon>rosids</taxon>
        <taxon>fabids</taxon>
        <taxon>Fabales</taxon>
        <taxon>Fabaceae</taxon>
        <taxon>Papilionoideae</taxon>
        <taxon>50 kb inversion clade</taxon>
        <taxon>genistoids sensu lato</taxon>
        <taxon>core genistoids</taxon>
        <taxon>Genisteae</taxon>
        <taxon>Lupinus</taxon>
    </lineage>
</organism>
<gene>
    <name evidence="1" type="ORF">Lalb_Chr08g0245301</name>
</gene>
<dbReference type="Proteomes" id="UP000447434">
    <property type="component" value="Chromosome 8"/>
</dbReference>
<name>A0A6A4Q6W7_LUPAL</name>
<proteinExistence type="predicted"/>
<comment type="caution">
    <text evidence="1">The sequence shown here is derived from an EMBL/GenBank/DDBJ whole genome shotgun (WGS) entry which is preliminary data.</text>
</comment>
<sequence>MGSNGQSQNKFLRIITTPFRVLVKARDIYVKSITTCGNNMNYSNPVDPAGRFSTLPRSYSVASSRSGNNEDFAELMRAASARTLVNRIDVDNLVLKQKQEQNMSREPVGANGLPKSTSVGMARIDEDMACDDSGVDCAPVVPVSYPRSRSYAVGKRSLLL</sequence>
<dbReference type="PANTHER" id="PTHR33526">
    <property type="entry name" value="OS07G0123800 PROTEIN"/>
    <property type="match status" value="1"/>
</dbReference>
<dbReference type="PIRSF" id="PIRSF031279">
    <property type="entry name" value="UCP031279"/>
    <property type="match status" value="1"/>
</dbReference>
<dbReference type="EMBL" id="WOCE01000008">
    <property type="protein sequence ID" value="KAE9609353.1"/>
    <property type="molecule type" value="Genomic_DNA"/>
</dbReference>
<dbReference type="OrthoDB" id="1679543at2759"/>
<dbReference type="InterPro" id="IPR016972">
    <property type="entry name" value="UCP031279"/>
</dbReference>
<evidence type="ECO:0000313" key="2">
    <source>
        <dbReference type="Proteomes" id="UP000447434"/>
    </source>
</evidence>
<keyword evidence="2" id="KW-1185">Reference proteome</keyword>
<dbReference type="PANTHER" id="PTHR33526:SF13">
    <property type="entry name" value="TYROSINE-PROTEIN PHOSPHATASE 3-LIKE"/>
    <property type="match status" value="1"/>
</dbReference>
<dbReference type="AlphaFoldDB" id="A0A6A4Q6W7"/>
<accession>A0A6A4Q6W7</accession>
<evidence type="ECO:0000313" key="1">
    <source>
        <dbReference type="EMBL" id="KAE9609353.1"/>
    </source>
</evidence>
<reference evidence="2" key="1">
    <citation type="journal article" date="2020" name="Nat. Commun.">
        <title>Genome sequence of the cluster root forming white lupin.</title>
        <authorList>
            <person name="Hufnagel B."/>
            <person name="Marques A."/>
            <person name="Soriano A."/>
            <person name="Marques L."/>
            <person name="Divol F."/>
            <person name="Doumas P."/>
            <person name="Sallet E."/>
            <person name="Mancinotti D."/>
            <person name="Carrere S."/>
            <person name="Marande W."/>
            <person name="Arribat S."/>
            <person name="Keller J."/>
            <person name="Huneau C."/>
            <person name="Blein T."/>
            <person name="Aime D."/>
            <person name="Laguerre M."/>
            <person name="Taylor J."/>
            <person name="Schubert V."/>
            <person name="Nelson M."/>
            <person name="Geu-Flores F."/>
            <person name="Crespi M."/>
            <person name="Gallardo-Guerrero K."/>
            <person name="Delaux P.-M."/>
            <person name="Salse J."/>
            <person name="Berges H."/>
            <person name="Guyot R."/>
            <person name="Gouzy J."/>
            <person name="Peret B."/>
        </authorList>
    </citation>
    <scope>NUCLEOTIDE SEQUENCE [LARGE SCALE GENOMIC DNA]</scope>
    <source>
        <strain evidence="2">cv. Amiga</strain>
    </source>
</reference>